<dbReference type="Proteomes" id="UP001283361">
    <property type="component" value="Unassembled WGS sequence"/>
</dbReference>
<reference evidence="1" key="1">
    <citation type="journal article" date="2023" name="G3 (Bethesda)">
        <title>A reference genome for the long-term kleptoplast-retaining sea slug Elysia crispata morphotype clarki.</title>
        <authorList>
            <person name="Eastman K.E."/>
            <person name="Pendleton A.L."/>
            <person name="Shaikh M.A."/>
            <person name="Suttiyut T."/>
            <person name="Ogas R."/>
            <person name="Tomko P."/>
            <person name="Gavelis G."/>
            <person name="Widhalm J.R."/>
            <person name="Wisecaver J.H."/>
        </authorList>
    </citation>
    <scope>NUCLEOTIDE SEQUENCE</scope>
    <source>
        <strain evidence="1">ECLA1</strain>
    </source>
</reference>
<accession>A0AAE0YA12</accession>
<organism evidence="1 2">
    <name type="scientific">Elysia crispata</name>
    <name type="common">lettuce slug</name>
    <dbReference type="NCBI Taxonomy" id="231223"/>
    <lineage>
        <taxon>Eukaryota</taxon>
        <taxon>Metazoa</taxon>
        <taxon>Spiralia</taxon>
        <taxon>Lophotrochozoa</taxon>
        <taxon>Mollusca</taxon>
        <taxon>Gastropoda</taxon>
        <taxon>Heterobranchia</taxon>
        <taxon>Euthyneura</taxon>
        <taxon>Panpulmonata</taxon>
        <taxon>Sacoglossa</taxon>
        <taxon>Placobranchoidea</taxon>
        <taxon>Plakobranchidae</taxon>
        <taxon>Elysia</taxon>
    </lineage>
</organism>
<gene>
    <name evidence="1" type="ORF">RRG08_067206</name>
</gene>
<name>A0AAE0YA12_9GAST</name>
<evidence type="ECO:0000313" key="2">
    <source>
        <dbReference type="Proteomes" id="UP001283361"/>
    </source>
</evidence>
<evidence type="ECO:0000313" key="1">
    <source>
        <dbReference type="EMBL" id="KAK3738039.1"/>
    </source>
</evidence>
<keyword evidence="2" id="KW-1185">Reference proteome</keyword>
<proteinExistence type="predicted"/>
<dbReference type="EMBL" id="JAWDGP010006605">
    <property type="protein sequence ID" value="KAK3738039.1"/>
    <property type="molecule type" value="Genomic_DNA"/>
</dbReference>
<protein>
    <submittedName>
        <fullName evidence="1">Uncharacterized protein</fullName>
    </submittedName>
</protein>
<dbReference type="AlphaFoldDB" id="A0AAE0YA12"/>
<sequence>MRPREPVRAWWWGRIISHSWRATSPKHKQFSRVSSPTTICDLPLFEMVELRAWGVSPDLDSQIHRLETT</sequence>
<comment type="caution">
    <text evidence="1">The sequence shown here is derived from an EMBL/GenBank/DDBJ whole genome shotgun (WGS) entry which is preliminary data.</text>
</comment>